<name>A0A6J7ICG2_9ZZZZ</name>
<dbReference type="AlphaFoldDB" id="A0A6J7ICG2"/>
<sequence>MVYPAGEAEGVGDAVEDDVEVGVGVGFVPRKTSPGISLSPTATVISALPFDVIVKL</sequence>
<proteinExistence type="predicted"/>
<evidence type="ECO:0000313" key="1">
    <source>
        <dbReference type="EMBL" id="CAB4928505.1"/>
    </source>
</evidence>
<organism evidence="1">
    <name type="scientific">freshwater metagenome</name>
    <dbReference type="NCBI Taxonomy" id="449393"/>
    <lineage>
        <taxon>unclassified sequences</taxon>
        <taxon>metagenomes</taxon>
        <taxon>ecological metagenomes</taxon>
    </lineage>
</organism>
<dbReference type="EMBL" id="CAFBMZ010000051">
    <property type="protein sequence ID" value="CAB4928505.1"/>
    <property type="molecule type" value="Genomic_DNA"/>
</dbReference>
<gene>
    <name evidence="1" type="ORF">UFOPK3684_00822</name>
</gene>
<accession>A0A6J7ICG2</accession>
<reference evidence="1" key="1">
    <citation type="submission" date="2020-05" db="EMBL/GenBank/DDBJ databases">
        <authorList>
            <person name="Chiriac C."/>
            <person name="Salcher M."/>
            <person name="Ghai R."/>
            <person name="Kavagutti S V."/>
        </authorList>
    </citation>
    <scope>NUCLEOTIDE SEQUENCE</scope>
</reference>
<protein>
    <submittedName>
        <fullName evidence="1">Unannotated protein</fullName>
    </submittedName>
</protein>